<dbReference type="CDD" id="cd00067">
    <property type="entry name" value="GAL4"/>
    <property type="match status" value="1"/>
</dbReference>
<feature type="region of interest" description="Disordered" evidence="11">
    <location>
        <begin position="548"/>
        <end position="569"/>
    </location>
</feature>
<evidence type="ECO:0000256" key="1">
    <source>
        <dbReference type="ARBA" id="ARBA00022723"/>
    </source>
</evidence>
<dbReference type="Proteomes" id="UP001215712">
    <property type="component" value="Unassembled WGS sequence"/>
</dbReference>
<gene>
    <name evidence="14" type="ORF">N7493_000564</name>
</gene>
<keyword evidence="15" id="KW-1185">Reference proteome</keyword>
<evidence type="ECO:0000256" key="4">
    <source>
        <dbReference type="ARBA" id="ARBA00023125"/>
    </source>
</evidence>
<feature type="domain" description="Zn(2)-C6 fungal-type" evidence="13">
    <location>
        <begin position="12"/>
        <end position="41"/>
    </location>
</feature>
<organism evidence="14 15">
    <name type="scientific">Penicillium malachiteum</name>
    <dbReference type="NCBI Taxonomy" id="1324776"/>
    <lineage>
        <taxon>Eukaryota</taxon>
        <taxon>Fungi</taxon>
        <taxon>Dikarya</taxon>
        <taxon>Ascomycota</taxon>
        <taxon>Pezizomycotina</taxon>
        <taxon>Eurotiomycetes</taxon>
        <taxon>Eurotiomycetidae</taxon>
        <taxon>Eurotiales</taxon>
        <taxon>Aspergillaceae</taxon>
        <taxon>Penicillium</taxon>
    </lineage>
</organism>
<dbReference type="InterPro" id="IPR007219">
    <property type="entry name" value="XnlR_reg_dom"/>
</dbReference>
<protein>
    <recommendedName>
        <fullName evidence="9">Xylanolytic transcriptional activator xlnR</fullName>
    </recommendedName>
    <alternativeName>
        <fullName evidence="10">Xylanase regulator</fullName>
    </alternativeName>
</protein>
<accession>A0AAD6HWW7</accession>
<evidence type="ECO:0000256" key="6">
    <source>
        <dbReference type="ARBA" id="ARBA00023163"/>
    </source>
</evidence>
<evidence type="ECO:0000256" key="3">
    <source>
        <dbReference type="ARBA" id="ARBA00023015"/>
    </source>
</evidence>
<evidence type="ECO:0000256" key="10">
    <source>
        <dbReference type="ARBA" id="ARBA00041954"/>
    </source>
</evidence>
<keyword evidence="5" id="KW-0010">Activator</keyword>
<keyword evidence="12" id="KW-0812">Transmembrane</keyword>
<evidence type="ECO:0000313" key="14">
    <source>
        <dbReference type="EMBL" id="KAJ5740692.1"/>
    </source>
</evidence>
<keyword evidence="7" id="KW-0539">Nucleus</keyword>
<dbReference type="Pfam" id="PF00172">
    <property type="entry name" value="Zn_clus"/>
    <property type="match status" value="1"/>
</dbReference>
<dbReference type="InterPro" id="IPR036864">
    <property type="entry name" value="Zn2-C6_fun-type_DNA-bd_sf"/>
</dbReference>
<keyword evidence="2" id="KW-0862">Zinc</keyword>
<keyword evidence="6" id="KW-0804">Transcription</keyword>
<dbReference type="InterPro" id="IPR001138">
    <property type="entry name" value="Zn2Cys6_DnaBD"/>
</dbReference>
<feature type="compositionally biased region" description="Polar residues" evidence="11">
    <location>
        <begin position="311"/>
        <end position="328"/>
    </location>
</feature>
<dbReference type="Gene3D" id="4.10.240.10">
    <property type="entry name" value="Zn(2)-C6 fungal-type DNA-binding domain"/>
    <property type="match status" value="1"/>
</dbReference>
<feature type="transmembrane region" description="Helical" evidence="12">
    <location>
        <begin position="649"/>
        <end position="669"/>
    </location>
</feature>
<comment type="caution">
    <text evidence="14">The sequence shown here is derived from an EMBL/GenBank/DDBJ whole genome shotgun (WGS) entry which is preliminary data.</text>
</comment>
<sequence length="751" mass="84583">MSHRNQSRVLRACDSCTHSKQRCDGQQPCRRCTERDESCDYTKTVRKRGRRPRSDSIRFLRKEQRPSTENGLLYAFATSPPDTVVSKNISSPDNEHDLSSVNSESCVADDAGTALAEHSRISASGRAPSPAMSIQPAAFSGLAQGHIDSNPLETNQLPISPPTFISPGPTSPLRAFRRRPLENISNISTNFPIKQTYRCLDSVMSHLQGILTLQEASEMLGIFFTEDSNPLFKSTSPYMLAQVLHPSTLRQDTKVRPISPALIVVVLFCVTQTADMRIFDTPSARERKSVGLYRLSLDLLQSEDPDNYFRTSDGWQFHSHPTSGSPNDTHPIPDGQPSGKALLPRQLGSTDIILAVAILTLAISGGHYKADSLKWKEKLIRLVRASGLNMEDQDIDLGPVFCGLYNGDDTYRRWLISKEERRRLFWLIYAMDRHLGLSFNMRLSLPDGTFSVRTPLPDHIWKSLDTVDLTYIPTCALGPPTQISGCGFFEYFLPLASLLGHIIDLHHHRNHPILGNFVPQSVVHQIETMISLREQELEMLKEQGQRVYPGGSTTNEFTQSDADPSMAEPFSSPKAATFSQSNLQLVHVYSTYLLHVFYILLHGKWDPISMIEDKDDWITSESFLICASHALSATGVMSQILSLDPQMLFMPYLFGIYLLQGSFILLLFVDRMPELGPNRSVEEVCETIIRAHEVSVVTLDTTFQKNFRKVFRSMLYDAQQAGPHSWDEHKARRRELLSLYRWTPLAHGLAY</sequence>
<dbReference type="GO" id="GO:0000981">
    <property type="term" value="F:DNA-binding transcription factor activity, RNA polymerase II-specific"/>
    <property type="evidence" value="ECO:0007669"/>
    <property type="project" value="InterPro"/>
</dbReference>
<dbReference type="PANTHER" id="PTHR47663">
    <property type="entry name" value="XYLANOLYTIC TRANSCRIPTIONAL ACTIVATOR XLNR-RELATED"/>
    <property type="match status" value="1"/>
</dbReference>
<dbReference type="GO" id="GO:0006351">
    <property type="term" value="P:DNA-templated transcription"/>
    <property type="evidence" value="ECO:0007669"/>
    <property type="project" value="InterPro"/>
</dbReference>
<keyword evidence="12" id="KW-1133">Transmembrane helix</keyword>
<dbReference type="GO" id="GO:0008270">
    <property type="term" value="F:zinc ion binding"/>
    <property type="evidence" value="ECO:0007669"/>
    <property type="project" value="InterPro"/>
</dbReference>
<evidence type="ECO:0000256" key="2">
    <source>
        <dbReference type="ARBA" id="ARBA00022833"/>
    </source>
</evidence>
<comment type="similarity">
    <text evidence="8">Belongs to the xlnR/xlr1 family.</text>
</comment>
<feature type="compositionally biased region" description="Polar residues" evidence="11">
    <location>
        <begin position="551"/>
        <end position="562"/>
    </location>
</feature>
<feature type="region of interest" description="Disordered" evidence="11">
    <location>
        <begin position="144"/>
        <end position="172"/>
    </location>
</feature>
<evidence type="ECO:0000256" key="8">
    <source>
        <dbReference type="ARBA" id="ARBA00037990"/>
    </source>
</evidence>
<proteinExistence type="inferred from homology"/>
<dbReference type="EMBL" id="JAQJAN010000001">
    <property type="protein sequence ID" value="KAJ5740692.1"/>
    <property type="molecule type" value="Genomic_DNA"/>
</dbReference>
<keyword evidence="3" id="KW-0805">Transcription regulation</keyword>
<reference evidence="14" key="2">
    <citation type="submission" date="2023-01" db="EMBL/GenBank/DDBJ databases">
        <authorList>
            <person name="Petersen C."/>
        </authorList>
    </citation>
    <scope>NUCLEOTIDE SEQUENCE</scope>
    <source>
        <strain evidence="14">IBT 17514</strain>
    </source>
</reference>
<dbReference type="Pfam" id="PF04082">
    <property type="entry name" value="Fungal_trans"/>
    <property type="match status" value="1"/>
</dbReference>
<evidence type="ECO:0000256" key="11">
    <source>
        <dbReference type="SAM" id="MobiDB-lite"/>
    </source>
</evidence>
<dbReference type="CDD" id="cd12148">
    <property type="entry name" value="fungal_TF_MHR"/>
    <property type="match status" value="1"/>
</dbReference>
<dbReference type="GO" id="GO:0003677">
    <property type="term" value="F:DNA binding"/>
    <property type="evidence" value="ECO:0007669"/>
    <property type="project" value="UniProtKB-KW"/>
</dbReference>
<keyword evidence="1" id="KW-0479">Metal-binding</keyword>
<dbReference type="PANTHER" id="PTHR47663:SF1">
    <property type="entry name" value="XYLANOLYTIC TRANSCRIPTIONAL ACTIVATOR XLNR-RELATED"/>
    <property type="match status" value="1"/>
</dbReference>
<name>A0AAD6HWW7_9EURO</name>
<evidence type="ECO:0000256" key="9">
    <source>
        <dbReference type="ARBA" id="ARBA00040261"/>
    </source>
</evidence>
<evidence type="ECO:0000259" key="13">
    <source>
        <dbReference type="PROSITE" id="PS50048"/>
    </source>
</evidence>
<dbReference type="PROSITE" id="PS50048">
    <property type="entry name" value="ZN2_CY6_FUNGAL_2"/>
    <property type="match status" value="1"/>
</dbReference>
<dbReference type="PROSITE" id="PS00463">
    <property type="entry name" value="ZN2_CY6_FUNGAL_1"/>
    <property type="match status" value="1"/>
</dbReference>
<evidence type="ECO:0000256" key="7">
    <source>
        <dbReference type="ARBA" id="ARBA00023242"/>
    </source>
</evidence>
<dbReference type="InterPro" id="IPR051439">
    <property type="entry name" value="XlnR/Xlr1"/>
</dbReference>
<evidence type="ECO:0000256" key="5">
    <source>
        <dbReference type="ARBA" id="ARBA00023159"/>
    </source>
</evidence>
<evidence type="ECO:0000256" key="12">
    <source>
        <dbReference type="SAM" id="Phobius"/>
    </source>
</evidence>
<feature type="region of interest" description="Disordered" evidence="11">
    <location>
        <begin position="311"/>
        <end position="340"/>
    </location>
</feature>
<dbReference type="SMART" id="SM00066">
    <property type="entry name" value="GAL4"/>
    <property type="match status" value="1"/>
</dbReference>
<keyword evidence="4" id="KW-0238">DNA-binding</keyword>
<evidence type="ECO:0000313" key="15">
    <source>
        <dbReference type="Proteomes" id="UP001215712"/>
    </source>
</evidence>
<keyword evidence="12" id="KW-0472">Membrane</keyword>
<reference evidence="14" key="1">
    <citation type="journal article" date="2023" name="IMA Fungus">
        <title>Comparative genomic study of the Penicillium genus elucidates a diverse pangenome and 15 lateral gene transfer events.</title>
        <authorList>
            <person name="Petersen C."/>
            <person name="Sorensen T."/>
            <person name="Nielsen M.R."/>
            <person name="Sondergaard T.E."/>
            <person name="Sorensen J.L."/>
            <person name="Fitzpatrick D.A."/>
            <person name="Frisvad J.C."/>
            <person name="Nielsen K.L."/>
        </authorList>
    </citation>
    <scope>NUCLEOTIDE SEQUENCE</scope>
    <source>
        <strain evidence="14">IBT 17514</strain>
    </source>
</reference>
<dbReference type="SUPFAM" id="SSF57701">
    <property type="entry name" value="Zn2/Cys6 DNA-binding domain"/>
    <property type="match status" value="1"/>
</dbReference>
<dbReference type="AlphaFoldDB" id="A0AAD6HWW7"/>